<comment type="caution">
    <text evidence="1">The sequence shown here is derived from an EMBL/GenBank/DDBJ whole genome shotgun (WGS) entry which is preliminary data.</text>
</comment>
<sequence>MIELKNLTKYYPSDLGNQYIFNNINFSFPEAAVLLYLVQWCW</sequence>
<organism evidence="1 2">
    <name type="scientific">Vibrio variabilis</name>
    <dbReference type="NCBI Taxonomy" id="990271"/>
    <lineage>
        <taxon>Bacteria</taxon>
        <taxon>Pseudomonadati</taxon>
        <taxon>Pseudomonadota</taxon>
        <taxon>Gammaproteobacteria</taxon>
        <taxon>Vibrionales</taxon>
        <taxon>Vibrionaceae</taxon>
        <taxon>Vibrio</taxon>
    </lineage>
</organism>
<name>A0ABQ0J687_9VIBR</name>
<evidence type="ECO:0000313" key="1">
    <source>
        <dbReference type="EMBL" id="GAL24216.1"/>
    </source>
</evidence>
<reference evidence="2" key="1">
    <citation type="submission" date="2014-09" db="EMBL/GenBank/DDBJ databases">
        <title>Vibrio variabilis JCM 19239. (C206) whole genome shotgun sequence.</title>
        <authorList>
            <person name="Sawabe T."/>
            <person name="Meirelles P."/>
            <person name="Nakanishi M."/>
            <person name="Sayaka M."/>
            <person name="Hattori M."/>
            <person name="Ohkuma M."/>
        </authorList>
    </citation>
    <scope>NUCLEOTIDE SEQUENCE [LARGE SCALE GENOMIC DNA]</scope>
    <source>
        <strain evidence="2">JCM 19239</strain>
    </source>
</reference>
<keyword evidence="2" id="KW-1185">Reference proteome</keyword>
<gene>
    <name evidence="1" type="ORF">JCM19239_3919</name>
</gene>
<reference evidence="2" key="2">
    <citation type="submission" date="2014-09" db="EMBL/GenBank/DDBJ databases">
        <authorList>
            <consortium name="NBRP consortium"/>
            <person name="Sawabe T."/>
            <person name="Meirelles P."/>
            <person name="Nakanishi M."/>
            <person name="Sayaka M."/>
            <person name="Hattori M."/>
            <person name="Ohkuma M."/>
        </authorList>
    </citation>
    <scope>NUCLEOTIDE SEQUENCE [LARGE SCALE GENOMIC DNA]</scope>
    <source>
        <strain evidence="2">JCM 19239</strain>
    </source>
</reference>
<protein>
    <recommendedName>
        <fullName evidence="3">ABC transporter ATP-binding protein</fullName>
    </recommendedName>
</protein>
<accession>A0ABQ0J687</accession>
<evidence type="ECO:0008006" key="3">
    <source>
        <dbReference type="Google" id="ProtNLM"/>
    </source>
</evidence>
<proteinExistence type="predicted"/>
<dbReference type="EMBL" id="BBMS01000003">
    <property type="protein sequence ID" value="GAL24216.1"/>
    <property type="molecule type" value="Genomic_DNA"/>
</dbReference>
<dbReference type="Proteomes" id="UP000029223">
    <property type="component" value="Unassembled WGS sequence"/>
</dbReference>
<evidence type="ECO:0000313" key="2">
    <source>
        <dbReference type="Proteomes" id="UP000029223"/>
    </source>
</evidence>